<accession>A0A318PWI4</accession>
<name>A0A318PWI4_9PROT</name>
<proteinExistence type="predicted"/>
<evidence type="ECO:0000313" key="2">
    <source>
        <dbReference type="Proteomes" id="UP000248301"/>
    </source>
</evidence>
<sequence>MGDLLERWVGPSSLAKRLDTTKNNLPRYVAEGKIPQPSYHLGPKTPRWDIYAVDALMLKRAGISTSRDMDATVAKICEENRQYGRRKGRSQAPR</sequence>
<protein>
    <submittedName>
        <fullName evidence="1">Uncharacterized protein</fullName>
    </submittedName>
</protein>
<reference evidence="1 2" key="1">
    <citation type="submission" date="2017-07" db="EMBL/GenBank/DDBJ databases">
        <title>A draft genome sequence of Gluconacetobacter entanii LTH 4560.</title>
        <authorList>
            <person name="Skraban J."/>
            <person name="Cleenwerck I."/>
            <person name="Vandamme P."/>
            <person name="Trcek J."/>
        </authorList>
    </citation>
    <scope>NUCLEOTIDE SEQUENCE [LARGE SCALE GENOMIC DNA]</scope>
    <source>
        <strain evidence="1 2">LTH 4560</strain>
    </source>
</reference>
<comment type="caution">
    <text evidence="1">The sequence shown here is derived from an EMBL/GenBank/DDBJ whole genome shotgun (WGS) entry which is preliminary data.</text>
</comment>
<dbReference type="OrthoDB" id="7277697at2"/>
<dbReference type="AlphaFoldDB" id="A0A318PWI4"/>
<organism evidence="1 2">
    <name type="scientific">Gluconacetobacter entanii</name>
    <dbReference type="NCBI Taxonomy" id="108528"/>
    <lineage>
        <taxon>Bacteria</taxon>
        <taxon>Pseudomonadati</taxon>
        <taxon>Pseudomonadota</taxon>
        <taxon>Alphaproteobacteria</taxon>
        <taxon>Acetobacterales</taxon>
        <taxon>Acetobacteraceae</taxon>
        <taxon>Gluconacetobacter</taxon>
    </lineage>
</organism>
<dbReference type="Proteomes" id="UP000248301">
    <property type="component" value="Unassembled WGS sequence"/>
</dbReference>
<evidence type="ECO:0000313" key="1">
    <source>
        <dbReference type="EMBL" id="PYD63528.1"/>
    </source>
</evidence>
<dbReference type="EMBL" id="NKUF01000010">
    <property type="protein sequence ID" value="PYD63528.1"/>
    <property type="molecule type" value="Genomic_DNA"/>
</dbReference>
<gene>
    <name evidence="1" type="ORF">CFR72_06370</name>
</gene>